<dbReference type="GO" id="GO:0008379">
    <property type="term" value="F:thioredoxin peroxidase activity"/>
    <property type="evidence" value="ECO:0007669"/>
    <property type="project" value="InterPro"/>
</dbReference>
<dbReference type="InterPro" id="IPR037944">
    <property type="entry name" value="PRX5-like"/>
</dbReference>
<evidence type="ECO:0000256" key="7">
    <source>
        <dbReference type="RuleBase" id="RU366011"/>
    </source>
</evidence>
<dbReference type="InterPro" id="IPR013766">
    <property type="entry name" value="Thioredoxin_domain"/>
</dbReference>
<evidence type="ECO:0000256" key="4">
    <source>
        <dbReference type="ARBA" id="ARBA00023002"/>
    </source>
</evidence>
<keyword evidence="4 7" id="KW-0560">Oxidoreductase</keyword>
<dbReference type="CDD" id="cd03013">
    <property type="entry name" value="PRX5_like"/>
    <property type="match status" value="1"/>
</dbReference>
<evidence type="ECO:0000256" key="1">
    <source>
        <dbReference type="ARBA" id="ARBA00010505"/>
    </source>
</evidence>
<reference evidence="9" key="2">
    <citation type="submission" date="2020-01" db="EMBL/GenBank/DDBJ databases">
        <authorList>
            <person name="Perkins V."/>
            <person name="Lessard M.-H."/>
            <person name="Dugat-Bony E."/>
            <person name="Frenette M."/>
            <person name="Labrie S."/>
        </authorList>
    </citation>
    <scope>NUCLEOTIDE SEQUENCE</scope>
    <source>
        <strain evidence="9">LMA-70</strain>
    </source>
</reference>
<name>A0A9P5KSK8_GEOCN</name>
<feature type="active site" description="Cysteine sulfenic acid (-SOH) intermediate" evidence="6">
    <location>
        <position position="66"/>
    </location>
</feature>
<evidence type="ECO:0000313" key="10">
    <source>
        <dbReference type="Proteomes" id="UP000750522"/>
    </source>
</evidence>
<evidence type="ECO:0000256" key="6">
    <source>
        <dbReference type="PIRSR" id="PIRSR637944-1"/>
    </source>
</evidence>
<dbReference type="Pfam" id="PF08534">
    <property type="entry name" value="Redoxin"/>
    <property type="match status" value="1"/>
</dbReference>
<dbReference type="GO" id="GO:0005777">
    <property type="term" value="C:peroxisome"/>
    <property type="evidence" value="ECO:0007669"/>
    <property type="project" value="TreeGrafter"/>
</dbReference>
<keyword evidence="3 7" id="KW-0049">Antioxidant</keyword>
<accession>A0A9P5KSK8</accession>
<dbReference type="GO" id="GO:0005829">
    <property type="term" value="C:cytosol"/>
    <property type="evidence" value="ECO:0007669"/>
    <property type="project" value="TreeGrafter"/>
</dbReference>
<dbReference type="GO" id="GO:0042744">
    <property type="term" value="P:hydrogen peroxide catabolic process"/>
    <property type="evidence" value="ECO:0007669"/>
    <property type="project" value="TreeGrafter"/>
</dbReference>
<dbReference type="Proteomes" id="UP000750522">
    <property type="component" value="Unassembled WGS sequence"/>
</dbReference>
<dbReference type="InterPro" id="IPR013740">
    <property type="entry name" value="Redoxin"/>
</dbReference>
<keyword evidence="5 7" id="KW-0676">Redox-active center</keyword>
<reference evidence="9" key="1">
    <citation type="journal article" date="2020" name="Front. Microbiol.">
        <title>Phenotypic and Genetic Characterization of the Cheese Ripening Yeast Geotrichum candidum.</title>
        <authorList>
            <person name="Perkins V."/>
            <person name="Vignola S."/>
            <person name="Lessard M.H."/>
            <person name="Plante P.L."/>
            <person name="Corbeil J."/>
            <person name="Dugat-Bony E."/>
            <person name="Frenette M."/>
            <person name="Labrie S."/>
        </authorList>
    </citation>
    <scope>NUCLEOTIDE SEQUENCE</scope>
    <source>
        <strain evidence="9">LMA-70</strain>
    </source>
</reference>
<dbReference type="SUPFAM" id="SSF52833">
    <property type="entry name" value="Thioredoxin-like"/>
    <property type="match status" value="1"/>
</dbReference>
<feature type="domain" description="Thioredoxin" evidence="8">
    <location>
        <begin position="24"/>
        <end position="182"/>
    </location>
</feature>
<dbReference type="GO" id="GO:0034599">
    <property type="term" value="P:cellular response to oxidative stress"/>
    <property type="evidence" value="ECO:0007669"/>
    <property type="project" value="InterPro"/>
</dbReference>
<evidence type="ECO:0000256" key="5">
    <source>
        <dbReference type="ARBA" id="ARBA00023284"/>
    </source>
</evidence>
<dbReference type="InterPro" id="IPR036249">
    <property type="entry name" value="Thioredoxin-like_sf"/>
</dbReference>
<dbReference type="GO" id="GO:0045454">
    <property type="term" value="P:cell redox homeostasis"/>
    <property type="evidence" value="ECO:0007669"/>
    <property type="project" value="TreeGrafter"/>
</dbReference>
<evidence type="ECO:0000256" key="3">
    <source>
        <dbReference type="ARBA" id="ARBA00022862"/>
    </source>
</evidence>
<gene>
    <name evidence="9" type="ORF">DV451_002555</name>
</gene>
<organism evidence="9 10">
    <name type="scientific">Geotrichum candidum</name>
    <name type="common">Oospora lactis</name>
    <name type="synonym">Dipodascus geotrichum</name>
    <dbReference type="NCBI Taxonomy" id="1173061"/>
    <lineage>
        <taxon>Eukaryota</taxon>
        <taxon>Fungi</taxon>
        <taxon>Dikarya</taxon>
        <taxon>Ascomycota</taxon>
        <taxon>Saccharomycotina</taxon>
        <taxon>Dipodascomycetes</taxon>
        <taxon>Dipodascales</taxon>
        <taxon>Dipodascaceae</taxon>
        <taxon>Geotrichum</taxon>
    </lineage>
</organism>
<dbReference type="PANTHER" id="PTHR10430">
    <property type="entry name" value="PEROXIREDOXIN"/>
    <property type="match status" value="1"/>
</dbReference>
<keyword evidence="2 7" id="KW-0575">Peroxidase</keyword>
<sequence>MLRSIVSRNPVFTRGFRTFAPALVQAGQAVPTAPVHENSPGNSVNLAAETAKSIIVGVPGAFSPACSASHAPGYIKLSKEFQDKGISNIFIVAVNDAFVTKAWNDQLGNDPEVSHVRFVADASGDFSKEFGSLVDEASKFFGNARTQRFAAVVEDGKVKIAFVEPDNFGLDVSKAENVVKSL</sequence>
<dbReference type="PANTHER" id="PTHR10430:SF39">
    <property type="entry name" value="PEROXISOMAL MEMBRANE ASSOCIATED PROTEIN 20"/>
    <property type="match status" value="1"/>
</dbReference>
<dbReference type="AlphaFoldDB" id="A0A9P5KSK8"/>
<protein>
    <recommendedName>
        <fullName evidence="8">Thioredoxin domain-containing protein</fullName>
    </recommendedName>
</protein>
<evidence type="ECO:0000259" key="8">
    <source>
        <dbReference type="PROSITE" id="PS51352"/>
    </source>
</evidence>
<comment type="similarity">
    <text evidence="1 7">Belongs to the peroxiredoxin family. Prx5 subfamily.</text>
</comment>
<dbReference type="GO" id="GO:0005739">
    <property type="term" value="C:mitochondrion"/>
    <property type="evidence" value="ECO:0007669"/>
    <property type="project" value="TreeGrafter"/>
</dbReference>
<dbReference type="EMBL" id="QQZK01000047">
    <property type="protein sequence ID" value="KAF5100454.1"/>
    <property type="molecule type" value="Genomic_DNA"/>
</dbReference>
<comment type="function">
    <text evidence="7">Thiol-specific peroxidase that catalyzes the reduction of hydrogen peroxide and organic hydroperoxides to water and alcohols, respectively. Plays a role in cell protection against oxidative stress by detoxifying peroxides.</text>
</comment>
<comment type="caution">
    <text evidence="9">The sequence shown here is derived from an EMBL/GenBank/DDBJ whole genome shotgun (WGS) entry which is preliminary data.</text>
</comment>
<dbReference type="Gene3D" id="3.40.30.10">
    <property type="entry name" value="Glutaredoxin"/>
    <property type="match status" value="1"/>
</dbReference>
<dbReference type="PROSITE" id="PS51352">
    <property type="entry name" value="THIOREDOXIN_2"/>
    <property type="match status" value="1"/>
</dbReference>
<proteinExistence type="inferred from homology"/>
<evidence type="ECO:0000256" key="2">
    <source>
        <dbReference type="ARBA" id="ARBA00022559"/>
    </source>
</evidence>
<evidence type="ECO:0000313" key="9">
    <source>
        <dbReference type="EMBL" id="KAF5100454.1"/>
    </source>
</evidence>